<evidence type="ECO:0000256" key="1">
    <source>
        <dbReference type="ARBA" id="ARBA00022741"/>
    </source>
</evidence>
<dbReference type="PROSITE" id="PS00109">
    <property type="entry name" value="PROTEIN_KINASE_TYR"/>
    <property type="match status" value="1"/>
</dbReference>
<proteinExistence type="predicted"/>
<dbReference type="InterPro" id="IPR001245">
    <property type="entry name" value="Ser-Thr/Tyr_kinase_cat_dom"/>
</dbReference>
<organism evidence="5 6">
    <name type="scientific">Athelia psychrophila</name>
    <dbReference type="NCBI Taxonomy" id="1759441"/>
    <lineage>
        <taxon>Eukaryota</taxon>
        <taxon>Fungi</taxon>
        <taxon>Dikarya</taxon>
        <taxon>Basidiomycota</taxon>
        <taxon>Agaricomycotina</taxon>
        <taxon>Agaricomycetes</taxon>
        <taxon>Agaricomycetidae</taxon>
        <taxon>Atheliales</taxon>
        <taxon>Atheliaceae</taxon>
        <taxon>Athelia</taxon>
    </lineage>
</organism>
<dbReference type="InterPro" id="IPR011009">
    <property type="entry name" value="Kinase-like_dom_sf"/>
</dbReference>
<keyword evidence="2" id="KW-0067">ATP-binding</keyword>
<evidence type="ECO:0000256" key="3">
    <source>
        <dbReference type="SAM" id="MobiDB-lite"/>
    </source>
</evidence>
<evidence type="ECO:0000259" key="4">
    <source>
        <dbReference type="PROSITE" id="PS50011"/>
    </source>
</evidence>
<evidence type="ECO:0000313" key="5">
    <source>
        <dbReference type="EMBL" id="KZP29302.1"/>
    </source>
</evidence>
<dbReference type="InterPro" id="IPR051681">
    <property type="entry name" value="Ser/Thr_Kinases-Pseudokinases"/>
</dbReference>
<accession>A0A166SCW3</accession>
<dbReference type="InterPro" id="IPR000719">
    <property type="entry name" value="Prot_kinase_dom"/>
</dbReference>
<dbReference type="EMBL" id="KV417499">
    <property type="protein sequence ID" value="KZP29302.1"/>
    <property type="molecule type" value="Genomic_DNA"/>
</dbReference>
<dbReference type="GO" id="GO:0004674">
    <property type="term" value="F:protein serine/threonine kinase activity"/>
    <property type="evidence" value="ECO:0007669"/>
    <property type="project" value="TreeGrafter"/>
</dbReference>
<dbReference type="Gene3D" id="1.10.510.10">
    <property type="entry name" value="Transferase(Phosphotransferase) domain 1"/>
    <property type="match status" value="1"/>
</dbReference>
<name>A0A166SCW3_9AGAM</name>
<dbReference type="PANTHER" id="PTHR44329">
    <property type="entry name" value="SERINE/THREONINE-PROTEIN KINASE TNNI3K-RELATED"/>
    <property type="match status" value="1"/>
</dbReference>
<feature type="region of interest" description="Disordered" evidence="3">
    <location>
        <begin position="294"/>
        <end position="316"/>
    </location>
</feature>
<evidence type="ECO:0000256" key="2">
    <source>
        <dbReference type="ARBA" id="ARBA00022840"/>
    </source>
</evidence>
<protein>
    <submittedName>
        <fullName evidence="5">Kinase-like protein</fullName>
    </submittedName>
</protein>
<reference evidence="5 6" key="1">
    <citation type="journal article" date="2016" name="Mol. Biol. Evol.">
        <title>Comparative Genomics of Early-Diverging Mushroom-Forming Fungi Provides Insights into the Origins of Lignocellulose Decay Capabilities.</title>
        <authorList>
            <person name="Nagy L.G."/>
            <person name="Riley R."/>
            <person name="Tritt A."/>
            <person name="Adam C."/>
            <person name="Daum C."/>
            <person name="Floudas D."/>
            <person name="Sun H."/>
            <person name="Yadav J.S."/>
            <person name="Pangilinan J."/>
            <person name="Larsson K.H."/>
            <person name="Matsuura K."/>
            <person name="Barry K."/>
            <person name="Labutti K."/>
            <person name="Kuo R."/>
            <person name="Ohm R.A."/>
            <person name="Bhattacharya S.S."/>
            <person name="Shirouzu T."/>
            <person name="Yoshinaga Y."/>
            <person name="Martin F.M."/>
            <person name="Grigoriev I.V."/>
            <person name="Hibbett D.S."/>
        </authorList>
    </citation>
    <scope>NUCLEOTIDE SEQUENCE [LARGE SCALE GENOMIC DNA]</scope>
    <source>
        <strain evidence="5 6">CBS 109695</strain>
    </source>
</reference>
<keyword evidence="6" id="KW-1185">Reference proteome</keyword>
<keyword evidence="1" id="KW-0547">Nucleotide-binding</keyword>
<feature type="compositionally biased region" description="Polar residues" evidence="3">
    <location>
        <begin position="340"/>
        <end position="350"/>
    </location>
</feature>
<feature type="domain" description="Protein kinase" evidence="4">
    <location>
        <begin position="477"/>
        <end position="755"/>
    </location>
</feature>
<dbReference type="PROSITE" id="PS50011">
    <property type="entry name" value="PROTEIN_KINASE_DOM"/>
    <property type="match status" value="1"/>
</dbReference>
<feature type="region of interest" description="Disordered" evidence="3">
    <location>
        <begin position="340"/>
        <end position="361"/>
    </location>
</feature>
<gene>
    <name evidence="5" type="ORF">FIBSPDRAFT_927072</name>
</gene>
<dbReference type="Proteomes" id="UP000076532">
    <property type="component" value="Unassembled WGS sequence"/>
</dbReference>
<dbReference type="Pfam" id="PF07714">
    <property type="entry name" value="PK_Tyr_Ser-Thr"/>
    <property type="match status" value="1"/>
</dbReference>
<dbReference type="AlphaFoldDB" id="A0A166SCW3"/>
<dbReference type="PANTHER" id="PTHR44329:SF298">
    <property type="entry name" value="MIXED LINEAGE KINASE DOMAIN-LIKE PROTEIN"/>
    <property type="match status" value="1"/>
</dbReference>
<dbReference type="SUPFAM" id="SSF56112">
    <property type="entry name" value="Protein kinase-like (PK-like)"/>
    <property type="match status" value="1"/>
</dbReference>
<evidence type="ECO:0000313" key="6">
    <source>
        <dbReference type="Proteomes" id="UP000076532"/>
    </source>
</evidence>
<dbReference type="OrthoDB" id="6718656at2759"/>
<dbReference type="GO" id="GO:0005524">
    <property type="term" value="F:ATP binding"/>
    <property type="evidence" value="ECO:0007669"/>
    <property type="project" value="UniProtKB-KW"/>
</dbReference>
<dbReference type="InterPro" id="IPR008266">
    <property type="entry name" value="Tyr_kinase_AS"/>
</dbReference>
<dbReference type="STRING" id="436010.A0A166SCW3"/>
<sequence length="764" mass="83766">MQKLSRGKIARLLATPLPSKIIPQVKEGSANSSKCPQTNTTIGLLSALDSLSAYDAPIREGDEHNYACPNDGHWDDLLSLRKGERSSRRTSNTETLVGTIFTSDSDSICKPTSPAADYVGSIYKPHPLGGTSPENILRCLFQKYIPGQDNTALLCKALEYATSEELEKEITRIFHSQCRMTQTMIAAQIPWASAIAGLSSQEACEPTPDLHSGPSVQERLLKALELSNQTLLEALEMYRELESPSVKEILPLSAADAEAPPPLLCVFPESPEVEVYDTPQYIQPRPVLPPVTNPNQFVPSAPEASSQTPARSKSLNKHTGSVLLGRQRLPIRRLAQAYVQPTNTNNNSRPSYPPFDESHNEASSFLKPSYRAFSASSPSLKLRSAKVKLGSPITDSAMSSPHDAKISSLSPESSALLDDGFSASSPSLPILNPESPDETVIDHNAPDVPRLVPTGLCQPPSLRVTPDLPDLTGKVIREGEYPAGRGGYADVWKCAMRLDMDECKVAVKVLQSHLYDRELDGKIEKRIRREMSIWQRLKHENVLPLLGTVQHFGRHISFVSPWVENGSLVQYLKECGGDMGMLRRLQLACGVAFGLSYLHSSGVVHGDLSGMNVLITEEGTACLCDFGLSSLMLELQDATFYTSTIGANARWAAPEIYRISSEDQDSVPIATTKSDVYSFGCILLEVLSGLIPYHYLVRDGQVLLELQNGTKPRRPPGVCVTDALWGLITACWAEPASQRPTAQQVVELLQVHFDLERRLQRHSI</sequence>